<evidence type="ECO:0000256" key="1">
    <source>
        <dbReference type="SAM" id="Coils"/>
    </source>
</evidence>
<sequence>MDWSTELRYQNLTKAQAKTRADEAKNTIEILRKDLKPVKKQLTAAEKTQTAVAKQYELLSEGVSTTTSTTTSKPATITSMPSLESPAMHDYVESTSLKTLLQDVVNPDQELSIGSTDRGLKCMSLTTPNRWNTLLDLGNRFHVLYPGYTPTLDNDSIEPSDVLPSGEAAGSSPSDQSTGEQDLAAKQRLLAKYNPSLPKKQLLEVIKFPKPVKITAQQVQHMSGGRRIAKRRETALRQNNNKDVRDASTLLSQNSLHRGQTAEEIEQAQTVSRSQRQVLREFEQAPARTKDRHRLELQQKRAWAVLSAMERTQVKDITP</sequence>
<feature type="non-terminal residue" evidence="3">
    <location>
        <position position="1"/>
    </location>
</feature>
<feature type="compositionally biased region" description="Polar residues" evidence="2">
    <location>
        <begin position="171"/>
        <end position="180"/>
    </location>
</feature>
<protein>
    <submittedName>
        <fullName evidence="3">Uncharacterized protein</fullName>
    </submittedName>
</protein>
<keyword evidence="1" id="KW-0175">Coiled coil</keyword>
<gene>
    <name evidence="3" type="ORF">EC957_012463</name>
</gene>
<keyword evidence="4" id="KW-1185">Reference proteome</keyword>
<comment type="caution">
    <text evidence="3">The sequence shown here is derived from an EMBL/GenBank/DDBJ whole genome shotgun (WGS) entry which is preliminary data.</text>
</comment>
<organism evidence="3 4">
    <name type="scientific">Mortierella hygrophila</name>
    <dbReference type="NCBI Taxonomy" id="979708"/>
    <lineage>
        <taxon>Eukaryota</taxon>
        <taxon>Fungi</taxon>
        <taxon>Fungi incertae sedis</taxon>
        <taxon>Mucoromycota</taxon>
        <taxon>Mortierellomycotina</taxon>
        <taxon>Mortierellomycetes</taxon>
        <taxon>Mortierellales</taxon>
        <taxon>Mortierellaceae</taxon>
        <taxon>Mortierella</taxon>
    </lineage>
</organism>
<evidence type="ECO:0000313" key="4">
    <source>
        <dbReference type="Proteomes" id="UP000723463"/>
    </source>
</evidence>
<name>A0A9P6JW58_9FUNG</name>
<feature type="coiled-coil region" evidence="1">
    <location>
        <begin position="14"/>
        <end position="41"/>
    </location>
</feature>
<proteinExistence type="predicted"/>
<feature type="region of interest" description="Disordered" evidence="2">
    <location>
        <begin position="153"/>
        <end position="181"/>
    </location>
</feature>
<evidence type="ECO:0000256" key="2">
    <source>
        <dbReference type="SAM" id="MobiDB-lite"/>
    </source>
</evidence>
<dbReference type="Proteomes" id="UP000723463">
    <property type="component" value="Unassembled WGS sequence"/>
</dbReference>
<accession>A0A9P6JW58</accession>
<reference evidence="3" key="1">
    <citation type="journal article" date="2020" name="Fungal Divers.">
        <title>Resolving the Mortierellaceae phylogeny through synthesis of multi-gene phylogenetics and phylogenomics.</title>
        <authorList>
            <person name="Vandepol N."/>
            <person name="Liber J."/>
            <person name="Desiro A."/>
            <person name="Na H."/>
            <person name="Kennedy M."/>
            <person name="Barry K."/>
            <person name="Grigoriev I.V."/>
            <person name="Miller A.N."/>
            <person name="O'Donnell K."/>
            <person name="Stajich J.E."/>
            <person name="Bonito G."/>
        </authorList>
    </citation>
    <scope>NUCLEOTIDE SEQUENCE</scope>
    <source>
        <strain evidence="3">NRRL 2591</strain>
    </source>
</reference>
<dbReference type="EMBL" id="JAAAXW010000998">
    <property type="protein sequence ID" value="KAF9536126.1"/>
    <property type="molecule type" value="Genomic_DNA"/>
</dbReference>
<dbReference type="AlphaFoldDB" id="A0A9P6JW58"/>
<evidence type="ECO:0000313" key="3">
    <source>
        <dbReference type="EMBL" id="KAF9536126.1"/>
    </source>
</evidence>